<dbReference type="EMBL" id="OAPG01000003">
    <property type="protein sequence ID" value="SNX82951.1"/>
    <property type="molecule type" value="Genomic_DNA"/>
</dbReference>
<sequence>MSYEPSFLEFLDREEVNFENSYKWTIHDDDTTRPDLDRLKDASRRRYNLRALHLFVTGYLLEDTEPGCLETLLPPLSVPKHAMTGISSVDKFKSLLQSALAEAAVLGQSSQGPISRIKTHYVTYEQLECLVYYIYPGVAVFQHRLGAQGKEASPTSESASNMLQLRSDAPEHITSQIMVWRLVENLKQYEEFSLFPEIQHVYRDLCQRNKKEIEEQLDNYEEILES</sequence>
<organism evidence="1 2">
    <name type="scientific">Melanopsichium pennsylvanicum</name>
    <dbReference type="NCBI Taxonomy" id="63383"/>
    <lineage>
        <taxon>Eukaryota</taxon>
        <taxon>Fungi</taxon>
        <taxon>Dikarya</taxon>
        <taxon>Basidiomycota</taxon>
        <taxon>Ustilaginomycotina</taxon>
        <taxon>Ustilaginomycetes</taxon>
        <taxon>Ustilaginales</taxon>
        <taxon>Ustilaginaceae</taxon>
        <taxon>Melanopsichium</taxon>
    </lineage>
</organism>
<dbReference type="Proteomes" id="UP001294444">
    <property type="component" value="Unassembled WGS sequence"/>
</dbReference>
<protein>
    <submittedName>
        <fullName evidence="1">Uncharacterized protein</fullName>
    </submittedName>
</protein>
<comment type="caution">
    <text evidence="1">The sequence shown here is derived from an EMBL/GenBank/DDBJ whole genome shotgun (WGS) entry which is preliminary data.</text>
</comment>
<accession>A0AAJ5C3T0</accession>
<name>A0AAJ5C3T0_9BASI</name>
<keyword evidence="2" id="KW-1185">Reference proteome</keyword>
<proteinExistence type="predicted"/>
<gene>
    <name evidence="1" type="ORF">MEPE_01657</name>
</gene>
<dbReference type="AlphaFoldDB" id="A0AAJ5C3T0"/>
<reference evidence="1" key="1">
    <citation type="submission" date="2023-10" db="EMBL/GenBank/DDBJ databases">
        <authorList>
            <person name="Guldener U."/>
        </authorList>
    </citation>
    <scope>NUCLEOTIDE SEQUENCE</scope>
    <source>
        <strain evidence="1">Mp4</strain>
    </source>
</reference>
<evidence type="ECO:0000313" key="1">
    <source>
        <dbReference type="EMBL" id="SNX82951.1"/>
    </source>
</evidence>
<evidence type="ECO:0000313" key="2">
    <source>
        <dbReference type="Proteomes" id="UP001294444"/>
    </source>
</evidence>